<dbReference type="InterPro" id="IPR011032">
    <property type="entry name" value="GroES-like_sf"/>
</dbReference>
<keyword evidence="8" id="KW-1185">Reference proteome</keyword>
<dbReference type="Proteomes" id="UP000315295">
    <property type="component" value="Unassembled WGS sequence"/>
</dbReference>
<proteinExistence type="inferred from homology"/>
<dbReference type="AlphaFoldDB" id="A0A540LLI1"/>
<dbReference type="SUPFAM" id="SSF50129">
    <property type="entry name" value="GroES-like"/>
    <property type="match status" value="1"/>
</dbReference>
<dbReference type="GO" id="GO:0016491">
    <property type="term" value="F:oxidoreductase activity"/>
    <property type="evidence" value="ECO:0007669"/>
    <property type="project" value="UniProtKB-KW"/>
</dbReference>
<evidence type="ECO:0000313" key="7">
    <source>
        <dbReference type="EMBL" id="TQD87320.1"/>
    </source>
</evidence>
<accession>A0A540LLI1</accession>
<evidence type="ECO:0000256" key="1">
    <source>
        <dbReference type="ARBA" id="ARBA00001947"/>
    </source>
</evidence>
<dbReference type="InterPro" id="IPR013154">
    <property type="entry name" value="ADH-like_N"/>
</dbReference>
<dbReference type="PANTHER" id="PTHR43161">
    <property type="entry name" value="SORBITOL DEHYDROGENASE"/>
    <property type="match status" value="1"/>
</dbReference>
<dbReference type="EMBL" id="VIEB01000539">
    <property type="protein sequence ID" value="TQD87320.1"/>
    <property type="molecule type" value="Genomic_DNA"/>
</dbReference>
<evidence type="ECO:0000256" key="4">
    <source>
        <dbReference type="ARBA" id="ARBA00022833"/>
    </source>
</evidence>
<dbReference type="Gene3D" id="3.90.180.10">
    <property type="entry name" value="Medium-chain alcohol dehydrogenases, catalytic domain"/>
    <property type="match status" value="1"/>
</dbReference>
<gene>
    <name evidence="7" type="ORF">C1H46_027113</name>
</gene>
<evidence type="ECO:0000256" key="3">
    <source>
        <dbReference type="ARBA" id="ARBA00022723"/>
    </source>
</evidence>
<protein>
    <recommendedName>
        <fullName evidence="6">Alcohol dehydrogenase-like N-terminal domain-containing protein</fullName>
    </recommendedName>
</protein>
<sequence>MDIAASASAGGGGGPGGVADVHPSREKYDVFNTMAAWLVDVNTIKILPFKLPTNGPNDIRIQIKAVGICGSDVHYLKTMKCADFEVKEPMVIGHECARIVDKVGSKVKHLVPSDRVAFEPGIINCAHCHQCNGGHYNLYPVLTSISIIYSRVKDCLLP</sequence>
<dbReference type="PANTHER" id="PTHR43161:SF9">
    <property type="entry name" value="SORBITOL DEHYDROGENASE"/>
    <property type="match status" value="1"/>
</dbReference>
<dbReference type="STRING" id="106549.A0A540LLI1"/>
<evidence type="ECO:0000256" key="5">
    <source>
        <dbReference type="ARBA" id="ARBA00023002"/>
    </source>
</evidence>
<keyword evidence="5" id="KW-0560">Oxidoreductase</keyword>
<name>A0A540LLI1_MALBA</name>
<organism evidence="7 8">
    <name type="scientific">Malus baccata</name>
    <name type="common">Siberian crab apple</name>
    <name type="synonym">Pyrus baccata</name>
    <dbReference type="NCBI Taxonomy" id="106549"/>
    <lineage>
        <taxon>Eukaryota</taxon>
        <taxon>Viridiplantae</taxon>
        <taxon>Streptophyta</taxon>
        <taxon>Embryophyta</taxon>
        <taxon>Tracheophyta</taxon>
        <taxon>Spermatophyta</taxon>
        <taxon>Magnoliopsida</taxon>
        <taxon>eudicotyledons</taxon>
        <taxon>Gunneridae</taxon>
        <taxon>Pentapetalae</taxon>
        <taxon>rosids</taxon>
        <taxon>fabids</taxon>
        <taxon>Rosales</taxon>
        <taxon>Rosaceae</taxon>
        <taxon>Amygdaloideae</taxon>
        <taxon>Maleae</taxon>
        <taxon>Malus</taxon>
    </lineage>
</organism>
<evidence type="ECO:0000259" key="6">
    <source>
        <dbReference type="Pfam" id="PF08240"/>
    </source>
</evidence>
<keyword evidence="3" id="KW-0479">Metal-binding</keyword>
<keyword evidence="4" id="KW-0862">Zinc</keyword>
<comment type="caution">
    <text evidence="7">The sequence shown here is derived from an EMBL/GenBank/DDBJ whole genome shotgun (WGS) entry which is preliminary data.</text>
</comment>
<feature type="domain" description="Alcohol dehydrogenase-like N-terminal" evidence="6">
    <location>
        <begin position="55"/>
        <end position="139"/>
    </location>
</feature>
<evidence type="ECO:0000256" key="2">
    <source>
        <dbReference type="ARBA" id="ARBA00008072"/>
    </source>
</evidence>
<evidence type="ECO:0000313" key="8">
    <source>
        <dbReference type="Proteomes" id="UP000315295"/>
    </source>
</evidence>
<comment type="similarity">
    <text evidence="2">Belongs to the zinc-containing alcohol dehydrogenase family.</text>
</comment>
<comment type="cofactor">
    <cofactor evidence="1">
        <name>Zn(2+)</name>
        <dbReference type="ChEBI" id="CHEBI:29105"/>
    </cofactor>
</comment>
<reference evidence="7 8" key="1">
    <citation type="journal article" date="2019" name="G3 (Bethesda)">
        <title>Sequencing of a Wild Apple (Malus baccata) Genome Unravels the Differences Between Cultivated and Wild Apple Species Regarding Disease Resistance and Cold Tolerance.</title>
        <authorList>
            <person name="Chen X."/>
        </authorList>
    </citation>
    <scope>NUCLEOTIDE SEQUENCE [LARGE SCALE GENOMIC DNA]</scope>
    <source>
        <strain evidence="8">cv. Shandingzi</strain>
        <tissue evidence="7">Leaves</tissue>
    </source>
</reference>
<dbReference type="GO" id="GO:0046872">
    <property type="term" value="F:metal ion binding"/>
    <property type="evidence" value="ECO:0007669"/>
    <property type="project" value="UniProtKB-KW"/>
</dbReference>
<dbReference type="Pfam" id="PF08240">
    <property type="entry name" value="ADH_N"/>
    <property type="match status" value="1"/>
</dbReference>